<feature type="domain" description="SLH" evidence="7">
    <location>
        <begin position="1238"/>
        <end position="1297"/>
    </location>
</feature>
<dbReference type="Pfam" id="PF25390">
    <property type="entry name" value="WD40_RLD"/>
    <property type="match status" value="1"/>
</dbReference>
<dbReference type="InterPro" id="IPR003599">
    <property type="entry name" value="Ig_sub"/>
</dbReference>
<dbReference type="InterPro" id="IPR000408">
    <property type="entry name" value="Reg_chr_condens"/>
</dbReference>
<dbReference type="PANTHER" id="PTHR22870:SF408">
    <property type="entry name" value="OS09G0560450 PROTEIN"/>
    <property type="match status" value="1"/>
</dbReference>
<dbReference type="InterPro" id="IPR003961">
    <property type="entry name" value="FN3_dom"/>
</dbReference>
<dbReference type="CDD" id="cd00063">
    <property type="entry name" value="FN3"/>
    <property type="match status" value="1"/>
</dbReference>
<dbReference type="PROSITE" id="PS50012">
    <property type="entry name" value="RCC1_3"/>
    <property type="match status" value="5"/>
</dbReference>
<keyword evidence="4" id="KW-0472">Membrane</keyword>
<name>A0A168Q4I6_9BACL</name>
<feature type="domain" description="SLH" evidence="7">
    <location>
        <begin position="1357"/>
        <end position="1420"/>
    </location>
</feature>
<dbReference type="OrthoDB" id="9807519at2"/>
<feature type="transmembrane region" description="Helical" evidence="4">
    <location>
        <begin position="12"/>
        <end position="30"/>
    </location>
</feature>
<dbReference type="Proteomes" id="UP000077355">
    <property type="component" value="Unassembled WGS sequence"/>
</dbReference>
<dbReference type="SMART" id="SM00060">
    <property type="entry name" value="FN3"/>
    <property type="match status" value="2"/>
</dbReference>
<feature type="domain" description="Ig-like" evidence="5">
    <location>
        <begin position="747"/>
        <end position="827"/>
    </location>
</feature>
<dbReference type="InterPro" id="IPR007110">
    <property type="entry name" value="Ig-like_dom"/>
</dbReference>
<reference evidence="8 9" key="1">
    <citation type="submission" date="2016-03" db="EMBL/GenBank/DDBJ databases">
        <title>Draft genome sequence of Paenibacillus antarcticus CECT 5836.</title>
        <authorList>
            <person name="Shin S.-K."/>
            <person name="Yi H."/>
        </authorList>
    </citation>
    <scope>NUCLEOTIDE SEQUENCE [LARGE SCALE GENOMIC DNA]</scope>
    <source>
        <strain evidence="8 9">CECT 5836</strain>
    </source>
</reference>
<dbReference type="SUPFAM" id="SSF49265">
    <property type="entry name" value="Fibronectin type III"/>
    <property type="match status" value="1"/>
</dbReference>
<evidence type="ECO:0000259" key="7">
    <source>
        <dbReference type="PROSITE" id="PS51272"/>
    </source>
</evidence>
<proteinExistence type="predicted"/>
<dbReference type="PRINTS" id="PR00633">
    <property type="entry name" value="RCCNDNSATION"/>
</dbReference>
<dbReference type="InterPro" id="IPR013378">
    <property type="entry name" value="InlB-like_B-rpt"/>
</dbReference>
<gene>
    <name evidence="8" type="ORF">PBAT_06675</name>
</gene>
<dbReference type="InterPro" id="IPR013098">
    <property type="entry name" value="Ig_I-set"/>
</dbReference>
<evidence type="ECO:0000256" key="2">
    <source>
        <dbReference type="ARBA" id="ARBA00022737"/>
    </source>
</evidence>
<dbReference type="InterPro" id="IPR051210">
    <property type="entry name" value="Ub_ligase/GEF_domain"/>
</dbReference>
<evidence type="ECO:0000313" key="9">
    <source>
        <dbReference type="Proteomes" id="UP000077355"/>
    </source>
</evidence>
<evidence type="ECO:0000256" key="3">
    <source>
        <dbReference type="SAM" id="MobiDB-lite"/>
    </source>
</evidence>
<organism evidence="8 9">
    <name type="scientific">Paenibacillus antarcticus</name>
    <dbReference type="NCBI Taxonomy" id="253703"/>
    <lineage>
        <taxon>Bacteria</taxon>
        <taxon>Bacillati</taxon>
        <taxon>Bacillota</taxon>
        <taxon>Bacilli</taxon>
        <taxon>Bacillales</taxon>
        <taxon>Paenibacillaceae</taxon>
        <taxon>Paenibacillus</taxon>
    </lineage>
</organism>
<feature type="domain" description="SLH" evidence="7">
    <location>
        <begin position="1298"/>
        <end position="1356"/>
    </location>
</feature>
<dbReference type="PROSITE" id="PS51272">
    <property type="entry name" value="SLH"/>
    <property type="match status" value="3"/>
</dbReference>
<keyword evidence="2" id="KW-0677">Repeat</keyword>
<protein>
    <submittedName>
        <fullName evidence="8">Uncharacterized protein</fullName>
    </submittedName>
</protein>
<keyword evidence="4" id="KW-0812">Transmembrane</keyword>
<dbReference type="PROSITE" id="PS50853">
    <property type="entry name" value="FN3"/>
    <property type="match status" value="1"/>
</dbReference>
<dbReference type="InterPro" id="IPR009091">
    <property type="entry name" value="RCC1/BLIP-II"/>
</dbReference>
<dbReference type="Gene3D" id="2.130.10.30">
    <property type="entry name" value="Regulator of chromosome condensation 1/beta-lactamase-inhibitor protein II"/>
    <property type="match status" value="2"/>
</dbReference>
<dbReference type="InterPro" id="IPR058923">
    <property type="entry name" value="RCC1-like_dom"/>
</dbReference>
<dbReference type="InterPro" id="IPR036179">
    <property type="entry name" value="Ig-like_dom_sf"/>
</dbReference>
<dbReference type="InterPro" id="IPR013783">
    <property type="entry name" value="Ig-like_fold"/>
</dbReference>
<dbReference type="InterPro" id="IPR042229">
    <property type="entry name" value="Listeria/Bacterioides_rpt_sf"/>
</dbReference>
<feature type="region of interest" description="Disordered" evidence="3">
    <location>
        <begin position="990"/>
        <end position="1021"/>
    </location>
</feature>
<keyword evidence="4" id="KW-1133">Transmembrane helix</keyword>
<dbReference type="EMBL" id="LVJI01000007">
    <property type="protein sequence ID" value="OAB47378.1"/>
    <property type="molecule type" value="Genomic_DNA"/>
</dbReference>
<dbReference type="Pfam" id="PF07679">
    <property type="entry name" value="I-set"/>
    <property type="match status" value="1"/>
</dbReference>
<dbReference type="PROSITE" id="PS00626">
    <property type="entry name" value="RCC1_2"/>
    <property type="match status" value="2"/>
</dbReference>
<dbReference type="InterPro" id="IPR036116">
    <property type="entry name" value="FN3_sf"/>
</dbReference>
<dbReference type="Gene3D" id="2.60.40.4270">
    <property type="entry name" value="Listeria-Bacteroides repeat domain"/>
    <property type="match status" value="1"/>
</dbReference>
<dbReference type="SMART" id="SM00409">
    <property type="entry name" value="IG"/>
    <property type="match status" value="3"/>
</dbReference>
<feature type="domain" description="Fibronectin type-III" evidence="6">
    <location>
        <begin position="915"/>
        <end position="1005"/>
    </location>
</feature>
<dbReference type="PRINTS" id="PR00014">
    <property type="entry name" value="FNTYPEIII"/>
</dbReference>
<evidence type="ECO:0000259" key="6">
    <source>
        <dbReference type="PROSITE" id="PS50853"/>
    </source>
</evidence>
<keyword evidence="9" id="KW-1185">Reference proteome</keyword>
<dbReference type="PROSITE" id="PS50835">
    <property type="entry name" value="IG_LIKE"/>
    <property type="match status" value="2"/>
</dbReference>
<dbReference type="PANTHER" id="PTHR22870">
    <property type="entry name" value="REGULATOR OF CHROMOSOME CONDENSATION"/>
    <property type="match status" value="1"/>
</dbReference>
<evidence type="ECO:0000256" key="1">
    <source>
        <dbReference type="ARBA" id="ARBA00004196"/>
    </source>
</evidence>
<evidence type="ECO:0000256" key="4">
    <source>
        <dbReference type="SAM" id="Phobius"/>
    </source>
</evidence>
<dbReference type="Pfam" id="PF13540">
    <property type="entry name" value="RCC1_2"/>
    <property type="match status" value="1"/>
</dbReference>
<dbReference type="GO" id="GO:0030313">
    <property type="term" value="C:cell envelope"/>
    <property type="evidence" value="ECO:0007669"/>
    <property type="project" value="UniProtKB-SubCell"/>
</dbReference>
<dbReference type="Pfam" id="PF00041">
    <property type="entry name" value="fn3"/>
    <property type="match status" value="1"/>
</dbReference>
<dbReference type="SUPFAM" id="SSF48726">
    <property type="entry name" value="Immunoglobulin"/>
    <property type="match status" value="2"/>
</dbReference>
<dbReference type="SUPFAM" id="SSF50985">
    <property type="entry name" value="RCC1/BLIP-II"/>
    <property type="match status" value="2"/>
</dbReference>
<comment type="caution">
    <text evidence="8">The sequence shown here is derived from an EMBL/GenBank/DDBJ whole genome shotgun (WGS) entry which is preliminary data.</text>
</comment>
<dbReference type="RefSeq" id="WP_068647791.1">
    <property type="nucleotide sequence ID" value="NZ_CP043611.1"/>
</dbReference>
<sequence>MYNKIIFKKSPVLLMVISMFLGLIPGWNLSVEKAYANETNTYTQIDSGGYHTVALDSAGNVWTWGNNEEGQLGNGTQTQSNVPVKIEITEGGSPVTIVKVAGGAQHTVALDESGHVWTWGVNSKGQLGTGETSAPVLSPAKISGISDVQNIAAGAHHTIAIKTDNTVWVWGDDYYGSLGVELEGITHPMLNYSAGPVQVLNGGSPFTAKFISAGDNQTLAIMGDDTLWTWGRDGTTVEKLLPTKVTKADGSDLKAKVATGGNDFSVALATDGIAWTWGDNYSGRLGDGTEEDSDVPVQVVGLSGVTDIAAGYAHVVAIDSIGDVWTWGLNRFGQLGNKSDMNASVPVKVRNKDMSYFTGATTIAAGGTWIDSHTLAIKDGEIVSWGANGFGQLGDVTVGPYKNYAEDIGEDLYEVVFDSQGGSPVPSQTVESGATLTVPTPPTKEGYNFVGWYISVFEPDYVRDGGINNEPWDFGTSVDSNMTLYAEWLDSSIVETNFEGDLTTEQMFIRPLTPADNGVEGSDYDDVYSGDQLFPGDEERNYFIKKFVPSVTGEYTIEVIDDGGLDTFMLIYQGSFDPVQPLVNAIAANDDSDYEDSRIPDQSLTAGTDYYVIMTSYSNGETGHVKFKISGPGGVLVTDPGAAATPVIEPQPEDETVTEGETATFTVQATASDNGTLTYQWQESTDNGVSWNDLDGKTNASYTTEALVIADTGSKYRIVVTNTKGAGTATATSNVATLTVNEAAVGPTITTQPQNQTVIEGQTASFMIVAEGTSPLTYQWKKDGIDISEATAPMLTISKAQAADAGSYTVEVLNQVDSITSSVATLTVNKPGSVDLSLIPGDAHVNLSWNNVPETVTYSVYKDNSFIDTVSGSVNTYDVTGLTNGITYNFEVKALDNNEVVIGESGQISATPMTVPGVPTGIKATAGNGEATVRFTAPSDHGGSPITGYVVHSNPGNITAIGTGTTIQVTGLTNGTTYTFKVKAVNAVGDGQESSASNEVTPYRPSSGDGSGANISPTPPTPSVEIITVDVENGAKSSGDVVAKAVIQRTTMPDGRKKDAVNLTPEQASKAIKQLVEAGSDAAKIVIPDPKDEVAELNVTVPLSSIKTLKEGKVSLEINTNNVRIIIPNSSMEGLKDDVYFRLIPIKAEAERKEVEQRAKTEKIVREKAGNNNINVIGRPMTIETNLQSQKVTLVLPLGEVKLSKENLNNLGIFIEHSDGERELVKGEVIAYDASGKLGIRFTVNKFSTFTIVQMQGSQHKAYIKGYPNGTFGPNLKITRAEMAAIITRVFDKEEQQHSLSYMDVKASHWAKGSIDQVTRMGIMKGYPNGSFKPEQTISRAEMANIAFNLNTNNVVSGGGDFSDITNHWAELSISQVKAKGIIEGYEDGTFRPNQSLTRAEAVTIINKLLGRGPLFGAEMKWVDVPAQLWAYGNILEASLDHGFEKVENGEKPWVPTP</sequence>
<feature type="domain" description="Ig-like" evidence="5">
    <location>
        <begin position="646"/>
        <end position="736"/>
    </location>
</feature>
<dbReference type="Gene3D" id="2.60.40.10">
    <property type="entry name" value="Immunoglobulins"/>
    <property type="match status" value="4"/>
</dbReference>
<dbReference type="InterPro" id="IPR001119">
    <property type="entry name" value="SLH_dom"/>
</dbReference>
<comment type="subcellular location">
    <subcellularLocation>
        <location evidence="1">Cell envelope</location>
    </subcellularLocation>
</comment>
<evidence type="ECO:0000313" key="8">
    <source>
        <dbReference type="EMBL" id="OAB47378.1"/>
    </source>
</evidence>
<evidence type="ECO:0000259" key="5">
    <source>
        <dbReference type="PROSITE" id="PS50835"/>
    </source>
</evidence>
<dbReference type="Pfam" id="PF09479">
    <property type="entry name" value="Flg_new"/>
    <property type="match status" value="1"/>
</dbReference>
<dbReference type="Pfam" id="PF00395">
    <property type="entry name" value="SLH"/>
    <property type="match status" value="3"/>
</dbReference>
<accession>A0A168Q4I6</accession>